<dbReference type="OrthoDB" id="9795655at2"/>
<keyword evidence="12" id="KW-1185">Reference proteome</keyword>
<evidence type="ECO:0000256" key="5">
    <source>
        <dbReference type="ARBA" id="ARBA00022692"/>
    </source>
</evidence>
<keyword evidence="7 9" id="KW-0472">Membrane</keyword>
<evidence type="ECO:0000256" key="3">
    <source>
        <dbReference type="ARBA" id="ARBA00022475"/>
    </source>
</evidence>
<organism evidence="11 12">
    <name type="scientific">Sediminitomix flava</name>
    <dbReference type="NCBI Taxonomy" id="379075"/>
    <lineage>
        <taxon>Bacteria</taxon>
        <taxon>Pseudomonadati</taxon>
        <taxon>Bacteroidota</taxon>
        <taxon>Cytophagia</taxon>
        <taxon>Cytophagales</taxon>
        <taxon>Flammeovirgaceae</taxon>
        <taxon>Sediminitomix</taxon>
    </lineage>
</organism>
<dbReference type="RefSeq" id="WP_109615911.1">
    <property type="nucleotide sequence ID" value="NZ_QGDO01000001.1"/>
</dbReference>
<proteinExistence type="inferred from homology"/>
<dbReference type="GO" id="GO:0005886">
    <property type="term" value="C:plasma membrane"/>
    <property type="evidence" value="ECO:0007669"/>
    <property type="project" value="UniProtKB-SubCell"/>
</dbReference>
<dbReference type="InterPro" id="IPR007387">
    <property type="entry name" value="TRAP_DctQ"/>
</dbReference>
<evidence type="ECO:0000256" key="6">
    <source>
        <dbReference type="ARBA" id="ARBA00022989"/>
    </source>
</evidence>
<dbReference type="PANTHER" id="PTHR35011:SF4">
    <property type="entry name" value="SLL1102 PROTEIN"/>
    <property type="match status" value="1"/>
</dbReference>
<reference evidence="11 12" key="1">
    <citation type="submission" date="2018-03" db="EMBL/GenBank/DDBJ databases">
        <title>Genomic Encyclopedia of Archaeal and Bacterial Type Strains, Phase II (KMG-II): from individual species to whole genera.</title>
        <authorList>
            <person name="Goeker M."/>
        </authorList>
    </citation>
    <scope>NUCLEOTIDE SEQUENCE [LARGE SCALE GENOMIC DNA]</scope>
    <source>
        <strain evidence="11 12">DSM 28229</strain>
    </source>
</reference>
<feature type="transmembrane region" description="Helical" evidence="9">
    <location>
        <begin position="145"/>
        <end position="168"/>
    </location>
</feature>
<evidence type="ECO:0000313" key="12">
    <source>
        <dbReference type="Proteomes" id="UP000245535"/>
    </source>
</evidence>
<dbReference type="PANTHER" id="PTHR35011">
    <property type="entry name" value="2,3-DIKETO-L-GULONATE TRAP TRANSPORTER SMALL PERMEASE PROTEIN YIAM"/>
    <property type="match status" value="1"/>
</dbReference>
<evidence type="ECO:0000259" key="10">
    <source>
        <dbReference type="Pfam" id="PF04290"/>
    </source>
</evidence>
<keyword evidence="2" id="KW-0813">Transport</keyword>
<name>A0A315ZHX4_SEDFL</name>
<evidence type="ECO:0000256" key="9">
    <source>
        <dbReference type="SAM" id="Phobius"/>
    </source>
</evidence>
<sequence length="172" mass="19670">MLKKSILYFSHTIQKLNEHIGKAISWLALLLVLLICLDVFQRYVLSYSTPAIAELEWHLFAILFLIGAAYTLKHDKHVRVDVFYNRFSPKNKALVNIFGTILFLFPFAWIILKASIPYIEASYAINESSTDPGGLPARYLIKSSIFIGFTLLLLQGFSLIINSMLVIWNQED</sequence>
<feature type="transmembrane region" description="Helical" evidence="9">
    <location>
        <begin position="93"/>
        <end position="112"/>
    </location>
</feature>
<feature type="domain" description="Tripartite ATP-independent periplasmic transporters DctQ component" evidence="10">
    <location>
        <begin position="31"/>
        <end position="162"/>
    </location>
</feature>
<comment type="subcellular location">
    <subcellularLocation>
        <location evidence="1">Cell inner membrane</location>
        <topology evidence="1">Multi-pass membrane protein</topology>
    </subcellularLocation>
</comment>
<evidence type="ECO:0000256" key="2">
    <source>
        <dbReference type="ARBA" id="ARBA00022448"/>
    </source>
</evidence>
<evidence type="ECO:0000313" key="11">
    <source>
        <dbReference type="EMBL" id="PWJ44418.1"/>
    </source>
</evidence>
<keyword evidence="6 9" id="KW-1133">Transmembrane helix</keyword>
<dbReference type="EMBL" id="QGDO01000001">
    <property type="protein sequence ID" value="PWJ44418.1"/>
    <property type="molecule type" value="Genomic_DNA"/>
</dbReference>
<evidence type="ECO:0000256" key="7">
    <source>
        <dbReference type="ARBA" id="ARBA00023136"/>
    </source>
</evidence>
<comment type="similarity">
    <text evidence="8">Belongs to the TRAP transporter small permease family.</text>
</comment>
<keyword evidence="5 9" id="KW-0812">Transmembrane</keyword>
<comment type="caution">
    <text evidence="11">The sequence shown here is derived from an EMBL/GenBank/DDBJ whole genome shotgun (WGS) entry which is preliminary data.</text>
</comment>
<feature type="transmembrane region" description="Helical" evidence="9">
    <location>
        <begin position="20"/>
        <end position="43"/>
    </location>
</feature>
<dbReference type="AlphaFoldDB" id="A0A315ZHX4"/>
<dbReference type="Proteomes" id="UP000245535">
    <property type="component" value="Unassembled WGS sequence"/>
</dbReference>
<gene>
    <name evidence="11" type="ORF">BC781_101777</name>
</gene>
<protein>
    <submittedName>
        <fullName evidence="11">TRAP-type mannitol/chloroaromatic compound transport system permease small subunit</fullName>
    </submittedName>
</protein>
<dbReference type="InterPro" id="IPR055348">
    <property type="entry name" value="DctQ"/>
</dbReference>
<evidence type="ECO:0000256" key="4">
    <source>
        <dbReference type="ARBA" id="ARBA00022519"/>
    </source>
</evidence>
<keyword evidence="3" id="KW-1003">Cell membrane</keyword>
<evidence type="ECO:0000256" key="1">
    <source>
        <dbReference type="ARBA" id="ARBA00004429"/>
    </source>
</evidence>
<feature type="transmembrane region" description="Helical" evidence="9">
    <location>
        <begin position="55"/>
        <end position="72"/>
    </location>
</feature>
<evidence type="ECO:0000256" key="8">
    <source>
        <dbReference type="ARBA" id="ARBA00038436"/>
    </source>
</evidence>
<accession>A0A315ZHX4</accession>
<keyword evidence="4" id="KW-0997">Cell inner membrane</keyword>
<dbReference type="Pfam" id="PF04290">
    <property type="entry name" value="DctQ"/>
    <property type="match status" value="1"/>
</dbReference>